<gene>
    <name evidence="6" type="ORF">OM074_11890</name>
</gene>
<reference evidence="6" key="1">
    <citation type="submission" date="2022-10" db="EMBL/GenBank/DDBJ databases">
        <authorList>
            <person name="Yu W.X."/>
        </authorList>
    </citation>
    <scope>NUCLEOTIDE SEQUENCE</scope>
    <source>
        <strain evidence="6">D04</strain>
    </source>
</reference>
<dbReference type="GO" id="GO:0005524">
    <property type="term" value="F:ATP binding"/>
    <property type="evidence" value="ECO:0007669"/>
    <property type="project" value="UniProtKB-KW"/>
</dbReference>
<proteinExistence type="predicted"/>
<dbReference type="InterPro" id="IPR036890">
    <property type="entry name" value="HATPase_C_sf"/>
</dbReference>
<dbReference type="Proteomes" id="UP001207408">
    <property type="component" value="Unassembled WGS sequence"/>
</dbReference>
<dbReference type="Pfam" id="PF02518">
    <property type="entry name" value="HATPase_c"/>
    <property type="match status" value="1"/>
</dbReference>
<dbReference type="SUPFAM" id="SSF55874">
    <property type="entry name" value="ATPase domain of HSP90 chaperone/DNA topoisomerase II/histidine kinase"/>
    <property type="match status" value="1"/>
</dbReference>
<evidence type="ECO:0000313" key="6">
    <source>
        <dbReference type="EMBL" id="MCW3806328.1"/>
    </source>
</evidence>
<feature type="domain" description="Histidine kinase" evidence="5">
    <location>
        <begin position="573"/>
        <end position="791"/>
    </location>
</feature>
<dbReference type="Pfam" id="PF04392">
    <property type="entry name" value="ABC_sub_bind"/>
    <property type="match status" value="1"/>
</dbReference>
<dbReference type="PRINTS" id="PR00344">
    <property type="entry name" value="BCTRLSENSOR"/>
</dbReference>
<dbReference type="PANTHER" id="PTHR43065:SF42">
    <property type="entry name" value="TWO-COMPONENT SENSOR PPRA"/>
    <property type="match status" value="1"/>
</dbReference>
<keyword evidence="4" id="KW-0472">Membrane</keyword>
<evidence type="ECO:0000256" key="4">
    <source>
        <dbReference type="SAM" id="Phobius"/>
    </source>
</evidence>
<dbReference type="InterPro" id="IPR005467">
    <property type="entry name" value="His_kinase_dom"/>
</dbReference>
<dbReference type="InterPro" id="IPR007487">
    <property type="entry name" value="ABC_transpt-TYRBP-like"/>
</dbReference>
<name>A0AAE3ME89_9BACT</name>
<dbReference type="Gene3D" id="3.30.450.40">
    <property type="match status" value="1"/>
</dbReference>
<comment type="caution">
    <text evidence="6">The sequence shown here is derived from an EMBL/GenBank/DDBJ whole genome shotgun (WGS) entry which is preliminary data.</text>
</comment>
<keyword evidence="6" id="KW-0067">ATP-binding</keyword>
<protein>
    <recommendedName>
        <fullName evidence="2">histidine kinase</fullName>
        <ecNumber evidence="2">2.7.13.3</ecNumber>
    </recommendedName>
</protein>
<dbReference type="Gene3D" id="1.10.287.130">
    <property type="match status" value="1"/>
</dbReference>
<comment type="catalytic activity">
    <reaction evidence="1">
        <text>ATP + protein L-histidine = ADP + protein N-phospho-L-histidine.</text>
        <dbReference type="EC" id="2.7.13.3"/>
    </reaction>
</comment>
<evidence type="ECO:0000256" key="1">
    <source>
        <dbReference type="ARBA" id="ARBA00000085"/>
    </source>
</evidence>
<dbReference type="Gene3D" id="3.30.565.10">
    <property type="entry name" value="Histidine kinase-like ATPase, C-terminal domain"/>
    <property type="match status" value="1"/>
</dbReference>
<evidence type="ECO:0000256" key="3">
    <source>
        <dbReference type="ARBA" id="ARBA00022553"/>
    </source>
</evidence>
<feature type="transmembrane region" description="Helical" evidence="4">
    <location>
        <begin position="336"/>
        <end position="359"/>
    </location>
</feature>
<dbReference type="InterPro" id="IPR003594">
    <property type="entry name" value="HATPase_dom"/>
</dbReference>
<keyword evidence="4" id="KW-0812">Transmembrane</keyword>
<keyword evidence="3" id="KW-0597">Phosphoprotein</keyword>
<organism evidence="6 7">
    <name type="scientific">Plebeiibacterium marinum</name>
    <dbReference type="NCBI Taxonomy" id="2992111"/>
    <lineage>
        <taxon>Bacteria</taxon>
        <taxon>Pseudomonadati</taxon>
        <taxon>Bacteroidota</taxon>
        <taxon>Bacteroidia</taxon>
        <taxon>Marinilabiliales</taxon>
        <taxon>Marinilabiliaceae</taxon>
        <taxon>Plebeiibacterium</taxon>
    </lineage>
</organism>
<dbReference type="GO" id="GO:0000155">
    <property type="term" value="F:phosphorelay sensor kinase activity"/>
    <property type="evidence" value="ECO:0007669"/>
    <property type="project" value="InterPro"/>
</dbReference>
<dbReference type="InterPro" id="IPR003661">
    <property type="entry name" value="HisK_dim/P_dom"/>
</dbReference>
<dbReference type="InterPro" id="IPR036097">
    <property type="entry name" value="HisK_dim/P_sf"/>
</dbReference>
<keyword evidence="6" id="KW-0547">Nucleotide-binding</keyword>
<dbReference type="EMBL" id="JAPDPI010000022">
    <property type="protein sequence ID" value="MCW3806328.1"/>
    <property type="molecule type" value="Genomic_DNA"/>
</dbReference>
<evidence type="ECO:0000256" key="2">
    <source>
        <dbReference type="ARBA" id="ARBA00012438"/>
    </source>
</evidence>
<accession>A0AAE3ME89</accession>
<dbReference type="InterPro" id="IPR029016">
    <property type="entry name" value="GAF-like_dom_sf"/>
</dbReference>
<dbReference type="EC" id="2.7.13.3" evidence="2"/>
<keyword evidence="7" id="KW-1185">Reference proteome</keyword>
<dbReference type="PROSITE" id="PS50109">
    <property type="entry name" value="HIS_KIN"/>
    <property type="match status" value="1"/>
</dbReference>
<dbReference type="SUPFAM" id="SSF47384">
    <property type="entry name" value="Homodimeric domain of signal transducing histidine kinase"/>
    <property type="match status" value="1"/>
</dbReference>
<dbReference type="RefSeq" id="WP_301199700.1">
    <property type="nucleotide sequence ID" value="NZ_JAPDPI010000022.1"/>
</dbReference>
<dbReference type="Gene3D" id="3.40.50.2300">
    <property type="match status" value="2"/>
</dbReference>
<dbReference type="SMART" id="SM00387">
    <property type="entry name" value="HATPase_c"/>
    <property type="match status" value="1"/>
</dbReference>
<evidence type="ECO:0000313" key="7">
    <source>
        <dbReference type="Proteomes" id="UP001207408"/>
    </source>
</evidence>
<dbReference type="PANTHER" id="PTHR43065">
    <property type="entry name" value="SENSOR HISTIDINE KINASE"/>
    <property type="match status" value="1"/>
</dbReference>
<keyword evidence="4" id="KW-1133">Transmembrane helix</keyword>
<sequence>MRKLILTVFIFINIITLAQRKSVLIFHSYHSGLEWTDNITKGIKKAFTSANDSIELYFEYLDRKRNLGDEYYAQLEKLYLIKTQNWDYDAIIACDNAALDFTLEHRETYFKNTPIIFCGINNYSDDLITNQKNITGIIEDPDFMATISLIKMNHPLVTDLHIINDNKTKTAIENKKVLEKIEKQFPYSLNFHYWENLSINEIANNLKELTYKDAVLLSTYNKDKDGNFISFKKNREFIPKDYSIPVYTTWKFFLYGSVIGGKIISGEDQGYRAGLKALQVVHGVNADSIPINKSSLSEYMFSYEMLKKFNINKRSIPKNSQILGEPQSFYTINKKIIFLIAIIFTATIIIILILTKAIIRTLNAEKSLMAKQKDLQKRYQFEKVNAKIVSLLNSTNDFTFVIDKILEEIAENYLIDKVSLYSLNNQARVENVIGSKTINNSSIRELNKDEYFHLERFIKIVNNEGLFISPDLSNLIAEEKKFYRSRVINAIALFPLKIGENMFGLAALAHHSPIKWSDEQINEITILIRLISNAWERNFQMNKHLKAEQKIAKASQMVSQASRMASIGVMASGITHEINQPLNALRVTVDSIKFWDKRNTGQIPEIVTNKFSTLSKGINRIDEIIKHMRSFWIAPTENDLFEQIDLTRAILNAYSLIERQIKEHHIKCTINIPPEELLVRANFIQVEQILINLVINAIQALDKTSIKNKSIDISIINHEDRAILMVSDNGTGIDSTIGDRLYDPFYSTKKEGTGLGLALVKTFVDRIKGNINYQNNNNGGVTFYITIFKANKLQAK</sequence>
<dbReference type="AlphaFoldDB" id="A0AAE3ME89"/>
<dbReference type="SUPFAM" id="SSF55781">
    <property type="entry name" value="GAF domain-like"/>
    <property type="match status" value="1"/>
</dbReference>
<dbReference type="InterPro" id="IPR004358">
    <property type="entry name" value="Sig_transdc_His_kin-like_C"/>
</dbReference>
<evidence type="ECO:0000259" key="5">
    <source>
        <dbReference type="PROSITE" id="PS50109"/>
    </source>
</evidence>
<dbReference type="CDD" id="cd00082">
    <property type="entry name" value="HisKA"/>
    <property type="match status" value="1"/>
</dbReference>